<proteinExistence type="inferred from homology"/>
<dbReference type="GO" id="GO:0005829">
    <property type="term" value="C:cytosol"/>
    <property type="evidence" value="ECO:0007669"/>
    <property type="project" value="TreeGrafter"/>
</dbReference>
<keyword evidence="3 7" id="KW-0547">Nucleotide-binding</keyword>
<evidence type="ECO:0000256" key="1">
    <source>
        <dbReference type="ARBA" id="ARBA00007894"/>
    </source>
</evidence>
<dbReference type="Gene3D" id="3.40.50.620">
    <property type="entry name" value="HUPs"/>
    <property type="match status" value="1"/>
</dbReference>
<dbReference type="InterPro" id="IPR001412">
    <property type="entry name" value="aa-tRNA-synth_I_CS"/>
</dbReference>
<dbReference type="Gene3D" id="1.10.10.350">
    <property type="match status" value="1"/>
</dbReference>
<dbReference type="HAMAP" id="MF_00022">
    <property type="entry name" value="Glu_tRNA_synth_type1"/>
    <property type="match status" value="1"/>
</dbReference>
<dbReference type="EMBL" id="MPJZ01000073">
    <property type="protein sequence ID" value="OLU44239.1"/>
    <property type="molecule type" value="Genomic_DNA"/>
</dbReference>
<keyword evidence="7" id="KW-0479">Metal-binding</keyword>
<evidence type="ECO:0000256" key="5">
    <source>
        <dbReference type="ARBA" id="ARBA00022917"/>
    </source>
</evidence>
<feature type="short sequence motif" description="'HIGH' region" evidence="7">
    <location>
        <begin position="10"/>
        <end position="20"/>
    </location>
</feature>
<sequence>MKKTRTRFAPSPTGYMHIGNLRTALFEYLIAKHDGGDFLLRIEDTDQERQVEGAEEMIYKTLKDCGLNWDEGPDIGGEFGPYVQSERLPMYKGYAEKLVELGGAHYCFCSEDEVERQRHEAEELGIGFRFDDPCRHLSDEEIREKLEAGEPYVIRQTIKNVGETYFDDEVYGRIEFDGDLLDDQILLKSDGFPTYNFANIIDDHTMEISHVVRGNEYLSSTPKYNLIYDAYGWERPTYVHVPPVMKDEQHKLSKRNGDASFQDLLAKGYLPEAVINYLALLGWSPETEQEIYTMDELIEHFDVKRISRSPAIFDIDKLTWMNGMYLRAMDLETYHETILPWLKPALKNPDLDTMEIAKILQPRIDKLSDIPEAVDFFNHLMDHALEMYRHKKMKSTPELALKALKEARSVIEGIDDADWTEETVHEALLDLPKKMGLKNGQVLWPVRTAVTGKQFTPGGAIEIVNILGKEESLRRIDRGIARLEEALAGEDLSA</sequence>
<dbReference type="Pfam" id="PF19269">
    <property type="entry name" value="Anticodon_2"/>
    <property type="match status" value="1"/>
</dbReference>
<comment type="similarity">
    <text evidence="1 7">Belongs to the class-I aminoacyl-tRNA synthetase family. Glutamate--tRNA ligase type 1 subfamily.</text>
</comment>
<feature type="binding site" evidence="7">
    <location>
        <position position="134"/>
    </location>
    <ligand>
        <name>Zn(2+)</name>
        <dbReference type="ChEBI" id="CHEBI:29105"/>
    </ligand>
</feature>
<dbReference type="InterPro" id="IPR045462">
    <property type="entry name" value="aa-tRNA-synth_I_cd-bd"/>
</dbReference>
<organism evidence="10 11">
    <name type="scientific">Faecalibaculum rodentium</name>
    <dbReference type="NCBI Taxonomy" id="1702221"/>
    <lineage>
        <taxon>Bacteria</taxon>
        <taxon>Bacillati</taxon>
        <taxon>Bacillota</taxon>
        <taxon>Erysipelotrichia</taxon>
        <taxon>Erysipelotrichales</taxon>
        <taxon>Erysipelotrichaceae</taxon>
        <taxon>Faecalibaculum</taxon>
    </lineage>
</organism>
<dbReference type="InterPro" id="IPR020058">
    <property type="entry name" value="Glu/Gln-tRNA-synth_Ib_cat-dom"/>
</dbReference>
<accession>A0A1Q9YIU7</accession>
<dbReference type="AlphaFoldDB" id="A0A1Q9YIU7"/>
<protein>
    <recommendedName>
        <fullName evidence="7">Glutamate--tRNA ligase</fullName>
        <ecNumber evidence="7">6.1.1.17</ecNumber>
    </recommendedName>
    <alternativeName>
        <fullName evidence="7">Glutamyl-tRNA synthetase</fullName>
        <shortName evidence="7">GluRS</shortName>
    </alternativeName>
</protein>
<keyword evidence="2 7" id="KW-0436">Ligase</keyword>
<dbReference type="GO" id="GO:0006424">
    <property type="term" value="P:glutamyl-tRNA aminoacylation"/>
    <property type="evidence" value="ECO:0007669"/>
    <property type="project" value="UniProtKB-UniRule"/>
</dbReference>
<dbReference type="PROSITE" id="PS00178">
    <property type="entry name" value="AA_TRNA_LIGASE_I"/>
    <property type="match status" value="1"/>
</dbReference>
<dbReference type="InterPro" id="IPR000924">
    <property type="entry name" value="Glu/Gln-tRNA-synth"/>
</dbReference>
<keyword evidence="6 7" id="KW-0030">Aminoacyl-tRNA synthetase</keyword>
<feature type="short sequence motif" description="'KMSKS' region" evidence="7">
    <location>
        <begin position="251"/>
        <end position="255"/>
    </location>
</feature>
<evidence type="ECO:0000256" key="3">
    <source>
        <dbReference type="ARBA" id="ARBA00022741"/>
    </source>
</evidence>
<dbReference type="FunFam" id="3.40.50.620:FF:000045">
    <property type="entry name" value="Glutamate--tRNA ligase, mitochondrial"/>
    <property type="match status" value="1"/>
</dbReference>
<feature type="domain" description="Glutamyl/glutaminyl-tRNA synthetase class Ib catalytic" evidence="8">
    <location>
        <begin position="4"/>
        <end position="320"/>
    </location>
</feature>
<feature type="binding site" evidence="7">
    <location>
        <position position="254"/>
    </location>
    <ligand>
        <name>ATP</name>
        <dbReference type="ChEBI" id="CHEBI:30616"/>
    </ligand>
</feature>
<reference evidence="10 11" key="1">
    <citation type="submission" date="2016-11" db="EMBL/GenBank/DDBJ databases">
        <title>Description of two novel members of the family Erysipelotrichaceae: Ileibacterium lipovorans gen. nov., sp. nov. and Dubosiella newyorkensis, gen. nov., sp. nov.</title>
        <authorList>
            <person name="Cox L.M."/>
            <person name="Sohn J."/>
            <person name="Tyrrell K.L."/>
            <person name="Citron D.M."/>
            <person name="Lawson P.A."/>
            <person name="Patel N.B."/>
            <person name="Iizumi T."/>
            <person name="Perez-Perez G.I."/>
            <person name="Goldstein E.J."/>
            <person name="Blaser M.J."/>
        </authorList>
    </citation>
    <scope>NUCLEOTIDE SEQUENCE [LARGE SCALE GENOMIC DNA]</scope>
    <source>
        <strain evidence="10 11">NYU-BL-K8</strain>
    </source>
</reference>
<keyword evidence="7" id="KW-0963">Cytoplasm</keyword>
<dbReference type="Pfam" id="PF00749">
    <property type="entry name" value="tRNA-synt_1c"/>
    <property type="match status" value="1"/>
</dbReference>
<evidence type="ECO:0000259" key="9">
    <source>
        <dbReference type="Pfam" id="PF19269"/>
    </source>
</evidence>
<evidence type="ECO:0000313" key="11">
    <source>
        <dbReference type="Proteomes" id="UP000186758"/>
    </source>
</evidence>
<dbReference type="InterPro" id="IPR004527">
    <property type="entry name" value="Glu-tRNA-ligase_bac/mito"/>
</dbReference>
<dbReference type="CDD" id="cd00808">
    <property type="entry name" value="GluRS_core"/>
    <property type="match status" value="1"/>
</dbReference>
<keyword evidence="4 7" id="KW-0067">ATP-binding</keyword>
<comment type="subcellular location">
    <subcellularLocation>
        <location evidence="7">Cytoplasm</location>
    </subcellularLocation>
</comment>
<feature type="binding site" evidence="7">
    <location>
        <position position="107"/>
    </location>
    <ligand>
        <name>Zn(2+)</name>
        <dbReference type="ChEBI" id="CHEBI:29105"/>
    </ligand>
</feature>
<gene>
    <name evidence="7" type="primary">gltX</name>
    <name evidence="10" type="ORF">BO223_08670</name>
</gene>
<dbReference type="InterPro" id="IPR020751">
    <property type="entry name" value="aa-tRNA-synth_I_codon-bd_sub2"/>
</dbReference>
<evidence type="ECO:0000259" key="8">
    <source>
        <dbReference type="Pfam" id="PF00749"/>
    </source>
</evidence>
<dbReference type="InterPro" id="IPR008925">
    <property type="entry name" value="aa_tRNA-synth_I_cd-bd_sf"/>
</dbReference>
<evidence type="ECO:0000256" key="7">
    <source>
        <dbReference type="HAMAP-Rule" id="MF_00022"/>
    </source>
</evidence>
<keyword evidence="7" id="KW-0862">Zinc</keyword>
<dbReference type="GO" id="GO:0000049">
    <property type="term" value="F:tRNA binding"/>
    <property type="evidence" value="ECO:0007669"/>
    <property type="project" value="InterPro"/>
</dbReference>
<name>A0A1Q9YIU7_9FIRM</name>
<feature type="domain" description="Aminoacyl-tRNA synthetase class I anticodon-binding" evidence="9">
    <location>
        <begin position="335"/>
        <end position="480"/>
    </location>
</feature>
<dbReference type="InterPro" id="IPR049940">
    <property type="entry name" value="GluQ/Sye"/>
</dbReference>
<dbReference type="PANTHER" id="PTHR43311">
    <property type="entry name" value="GLUTAMATE--TRNA LIGASE"/>
    <property type="match status" value="1"/>
</dbReference>
<dbReference type="Proteomes" id="UP000186758">
    <property type="component" value="Unassembled WGS sequence"/>
</dbReference>
<dbReference type="RefSeq" id="WP_075885716.1">
    <property type="nucleotide sequence ID" value="NZ_MPJZ01000073.1"/>
</dbReference>
<dbReference type="SUPFAM" id="SSF52374">
    <property type="entry name" value="Nucleotidylyl transferase"/>
    <property type="match status" value="1"/>
</dbReference>
<dbReference type="PRINTS" id="PR00987">
    <property type="entry name" value="TRNASYNTHGLU"/>
</dbReference>
<comment type="cofactor">
    <cofactor evidence="7">
        <name>Zn(2+)</name>
        <dbReference type="ChEBI" id="CHEBI:29105"/>
    </cofactor>
    <text evidence="7">Binds 1 zinc ion per subunit.</text>
</comment>
<dbReference type="PANTHER" id="PTHR43311:SF2">
    <property type="entry name" value="GLUTAMATE--TRNA LIGASE, MITOCHONDRIAL-RELATED"/>
    <property type="match status" value="1"/>
</dbReference>
<comment type="caution">
    <text evidence="10">The sequence shown here is derived from an EMBL/GenBank/DDBJ whole genome shotgun (WGS) entry which is preliminary data.</text>
</comment>
<dbReference type="GO" id="GO:0008270">
    <property type="term" value="F:zinc ion binding"/>
    <property type="evidence" value="ECO:0007669"/>
    <property type="project" value="UniProtKB-UniRule"/>
</dbReference>
<comment type="function">
    <text evidence="7">Catalyzes the attachment of glutamate to tRNA(Glu) in a two-step reaction: glutamate is first activated by ATP to form Glu-AMP and then transferred to the acceptor end of tRNA(Glu).</text>
</comment>
<feature type="binding site" evidence="7">
    <location>
        <position position="136"/>
    </location>
    <ligand>
        <name>Zn(2+)</name>
        <dbReference type="ChEBI" id="CHEBI:29105"/>
    </ligand>
</feature>
<comment type="subunit">
    <text evidence="7">Monomer.</text>
</comment>
<dbReference type="InterPro" id="IPR014729">
    <property type="entry name" value="Rossmann-like_a/b/a_fold"/>
</dbReference>
<evidence type="ECO:0000256" key="2">
    <source>
        <dbReference type="ARBA" id="ARBA00022598"/>
    </source>
</evidence>
<dbReference type="NCBIfam" id="TIGR00464">
    <property type="entry name" value="gltX_bact"/>
    <property type="match status" value="1"/>
</dbReference>
<dbReference type="EC" id="6.1.1.17" evidence="7"/>
<dbReference type="SUPFAM" id="SSF48163">
    <property type="entry name" value="An anticodon-binding domain of class I aminoacyl-tRNA synthetases"/>
    <property type="match status" value="1"/>
</dbReference>
<dbReference type="InterPro" id="IPR033910">
    <property type="entry name" value="GluRS_core"/>
</dbReference>
<evidence type="ECO:0000313" key="10">
    <source>
        <dbReference type="EMBL" id="OLU44239.1"/>
    </source>
</evidence>
<feature type="binding site" evidence="7">
    <location>
        <position position="109"/>
    </location>
    <ligand>
        <name>Zn(2+)</name>
        <dbReference type="ChEBI" id="CHEBI:29105"/>
    </ligand>
</feature>
<evidence type="ECO:0000256" key="6">
    <source>
        <dbReference type="ARBA" id="ARBA00023146"/>
    </source>
</evidence>
<evidence type="ECO:0000256" key="4">
    <source>
        <dbReference type="ARBA" id="ARBA00022840"/>
    </source>
</evidence>
<dbReference type="GO" id="GO:0004818">
    <property type="term" value="F:glutamate-tRNA ligase activity"/>
    <property type="evidence" value="ECO:0007669"/>
    <property type="project" value="UniProtKB-UniRule"/>
</dbReference>
<keyword evidence="5 7" id="KW-0648">Protein biosynthesis</keyword>
<comment type="catalytic activity">
    <reaction evidence="7">
        <text>tRNA(Glu) + L-glutamate + ATP = L-glutamyl-tRNA(Glu) + AMP + diphosphate</text>
        <dbReference type="Rhea" id="RHEA:23540"/>
        <dbReference type="Rhea" id="RHEA-COMP:9663"/>
        <dbReference type="Rhea" id="RHEA-COMP:9680"/>
        <dbReference type="ChEBI" id="CHEBI:29985"/>
        <dbReference type="ChEBI" id="CHEBI:30616"/>
        <dbReference type="ChEBI" id="CHEBI:33019"/>
        <dbReference type="ChEBI" id="CHEBI:78442"/>
        <dbReference type="ChEBI" id="CHEBI:78520"/>
        <dbReference type="ChEBI" id="CHEBI:456215"/>
        <dbReference type="EC" id="6.1.1.17"/>
    </reaction>
</comment>
<dbReference type="GO" id="GO:0005524">
    <property type="term" value="F:ATP binding"/>
    <property type="evidence" value="ECO:0007669"/>
    <property type="project" value="UniProtKB-UniRule"/>
</dbReference>